<keyword evidence="1" id="KW-0175">Coiled coil</keyword>
<evidence type="ECO:0000313" key="3">
    <source>
        <dbReference type="EMBL" id="AYN37982.1"/>
    </source>
</evidence>
<feature type="coiled-coil region" evidence="1">
    <location>
        <begin position="55"/>
        <end position="92"/>
    </location>
</feature>
<reference evidence="3 4" key="1">
    <citation type="submission" date="2018-10" db="EMBL/GenBank/DDBJ databases">
        <title>The genome of Streptomyces dangxiongensis Z022.</title>
        <authorList>
            <person name="Zhang B."/>
        </authorList>
    </citation>
    <scope>NUCLEOTIDE SEQUENCE [LARGE SCALE GENOMIC DNA]</scope>
    <source>
        <strain evidence="3 4">Z022</strain>
    </source>
</reference>
<keyword evidence="2" id="KW-0812">Transmembrane</keyword>
<feature type="transmembrane region" description="Helical" evidence="2">
    <location>
        <begin position="95"/>
        <end position="117"/>
    </location>
</feature>
<name>A0A3G2JBT4_9ACTN</name>
<accession>A0A3G2JBT4</accession>
<gene>
    <name evidence="3" type="ORF">D9753_02330</name>
</gene>
<proteinExistence type="predicted"/>
<evidence type="ECO:0000256" key="1">
    <source>
        <dbReference type="SAM" id="Coils"/>
    </source>
</evidence>
<evidence type="ECO:0000256" key="2">
    <source>
        <dbReference type="SAM" id="Phobius"/>
    </source>
</evidence>
<keyword evidence="2" id="KW-1133">Transmembrane helix</keyword>
<protein>
    <submittedName>
        <fullName evidence="3">Uncharacterized protein</fullName>
    </submittedName>
</protein>
<dbReference type="KEGG" id="sdd:D9753_02330"/>
<dbReference type="Proteomes" id="UP000268329">
    <property type="component" value="Chromosome"/>
</dbReference>
<keyword evidence="4" id="KW-1185">Reference proteome</keyword>
<evidence type="ECO:0000313" key="4">
    <source>
        <dbReference type="Proteomes" id="UP000268329"/>
    </source>
</evidence>
<dbReference type="AlphaFoldDB" id="A0A3G2JBT4"/>
<organism evidence="3 4">
    <name type="scientific">Streptomyces dangxiongensis</name>
    <dbReference type="NCBI Taxonomy" id="1442032"/>
    <lineage>
        <taxon>Bacteria</taxon>
        <taxon>Bacillati</taxon>
        <taxon>Actinomycetota</taxon>
        <taxon>Actinomycetes</taxon>
        <taxon>Kitasatosporales</taxon>
        <taxon>Streptomycetaceae</taxon>
        <taxon>Streptomyces</taxon>
    </lineage>
</organism>
<keyword evidence="2" id="KW-0472">Membrane</keyword>
<dbReference type="OrthoDB" id="4304933at2"/>
<dbReference type="RefSeq" id="WP_121785490.1">
    <property type="nucleotide sequence ID" value="NZ_CP033073.1"/>
</dbReference>
<sequence length="119" mass="13444">MPPLTGEPSNGELGRLIGALQSTLDNRFAELNSRLDKMVSLDVYTIQTTHVEQRLAQLQTENQRSMDAIAKLEDDFEAYQREEAKRRDAERQTRLYQLIVPVAVCLISSVIAVWAVVAK</sequence>
<dbReference type="EMBL" id="CP033073">
    <property type="protein sequence ID" value="AYN37982.1"/>
    <property type="molecule type" value="Genomic_DNA"/>
</dbReference>